<dbReference type="GeneID" id="116307655"/>
<dbReference type="RefSeq" id="XP_031573793.1">
    <property type="nucleotide sequence ID" value="XM_031717933.1"/>
</dbReference>
<dbReference type="InParanoid" id="A0A6P8J7J5"/>
<evidence type="ECO:0000256" key="1">
    <source>
        <dbReference type="SAM" id="SignalP"/>
    </source>
</evidence>
<dbReference type="AlphaFoldDB" id="A0A6P8J7J5"/>
<feature type="chain" id="PRO_5028139815" evidence="1">
    <location>
        <begin position="30"/>
        <end position="452"/>
    </location>
</feature>
<evidence type="ECO:0000313" key="2">
    <source>
        <dbReference type="Proteomes" id="UP000515163"/>
    </source>
</evidence>
<proteinExistence type="predicted"/>
<evidence type="ECO:0000313" key="3">
    <source>
        <dbReference type="RefSeq" id="XP_031573793.1"/>
    </source>
</evidence>
<sequence length="452" mass="50468">MRSSKMARIFKIAFWLSVLILNEVGPANMVRLNAGKYIGESKAHKKGYGTENTDSREVENINENAEGKSGIKVATKFAFKIFKIGAQVIPKMITLASFSNAIFRAIAGCCPDFPEACESHDKIVKLQEEIRKKSMNIDDLQLEAQNLQEWTESSRNKFSLLVAEMARIIDNTDVLVRSISPQVIIAVNNQTVVIKKLVRAKKEIGEKVDLDTVESMYGNAIGSFVDITLPLFQLILPSIPKVVKFAAEKFAVRQAHQLDQILENALKKPSPNTIDAVRARGWFAQTKAKIDTKINSIKLRINAKYSNAVDILSKAGKGLSFLFDALSTGYELYSIIDSVLSCKEKRDTVLKSLKELQTASKQLDEIYDKVKESKMVVQKAWTTMHSQVSSKALIRDLKEIQKILASISDPSSEIEYMSSRIGVYIAKIAQTTHSSSPDDIYQLLDDLTTVCY</sequence>
<protein>
    <submittedName>
        <fullName evidence="3">Uncharacterized protein LOC116307655</fullName>
    </submittedName>
</protein>
<keyword evidence="1" id="KW-0732">Signal</keyword>
<reference evidence="3" key="1">
    <citation type="submission" date="2025-08" db="UniProtKB">
        <authorList>
            <consortium name="RefSeq"/>
        </authorList>
    </citation>
    <scope>IDENTIFICATION</scope>
    <source>
        <tissue evidence="3">Tentacle</tissue>
    </source>
</reference>
<gene>
    <name evidence="3" type="primary">LOC116307655</name>
</gene>
<dbReference type="Proteomes" id="UP000515163">
    <property type="component" value="Unplaced"/>
</dbReference>
<dbReference type="OrthoDB" id="5979519at2759"/>
<feature type="signal peptide" evidence="1">
    <location>
        <begin position="1"/>
        <end position="29"/>
    </location>
</feature>
<dbReference type="KEGG" id="aten:116307655"/>
<name>A0A6P8J7J5_ACTTE</name>
<accession>A0A6P8J7J5</accession>
<organism evidence="2 3">
    <name type="scientific">Actinia tenebrosa</name>
    <name type="common">Australian red waratah sea anemone</name>
    <dbReference type="NCBI Taxonomy" id="6105"/>
    <lineage>
        <taxon>Eukaryota</taxon>
        <taxon>Metazoa</taxon>
        <taxon>Cnidaria</taxon>
        <taxon>Anthozoa</taxon>
        <taxon>Hexacorallia</taxon>
        <taxon>Actiniaria</taxon>
        <taxon>Actiniidae</taxon>
        <taxon>Actinia</taxon>
    </lineage>
</organism>
<keyword evidence="2" id="KW-1185">Reference proteome</keyword>